<organism evidence="1 2">
    <name type="scientific">Vibrio alfacsensis</name>
    <dbReference type="NCBI Taxonomy" id="1074311"/>
    <lineage>
        <taxon>Bacteria</taxon>
        <taxon>Pseudomonadati</taxon>
        <taxon>Pseudomonadota</taxon>
        <taxon>Gammaproteobacteria</taxon>
        <taxon>Vibrionales</taxon>
        <taxon>Vibrionaceae</taxon>
        <taxon>Vibrio</taxon>
    </lineage>
</organism>
<dbReference type="EMBL" id="CP032093">
    <property type="protein sequence ID" value="AXY00909.1"/>
    <property type="molecule type" value="Genomic_DNA"/>
</dbReference>
<protein>
    <submittedName>
        <fullName evidence="1">Uncharacterized protein</fullName>
    </submittedName>
</protein>
<accession>A0ABM6YT95</accession>
<dbReference type="Proteomes" id="UP000262832">
    <property type="component" value="Chromosome I"/>
</dbReference>
<name>A0ABM6YT95_9VIBR</name>
<gene>
    <name evidence="1" type="ORF">D1115_06380</name>
</gene>
<proteinExistence type="predicted"/>
<evidence type="ECO:0000313" key="1">
    <source>
        <dbReference type="EMBL" id="AXY00909.1"/>
    </source>
</evidence>
<sequence>MFYTKQHMILVFAFVAMIYAMCSRKLTAAGTKLSTNTDVHVFVRTSILKKRHKITTAFYIN</sequence>
<reference evidence="1 2" key="1">
    <citation type="submission" date="2018-08" db="EMBL/GenBank/DDBJ databases">
        <title>Genomic taxonomy of the Vibrionaceae family.</title>
        <authorList>
            <person name="Gomez-Gil B."/>
            <person name="Tanaka M."/>
            <person name="Sawabe T."/>
            <person name="Enciso-Ibarra K."/>
        </authorList>
    </citation>
    <scope>NUCLEOTIDE SEQUENCE [LARGE SCALE GENOMIC DNA]</scope>
    <source>
        <strain evidence="1 2">CAIM 1831</strain>
    </source>
</reference>
<evidence type="ECO:0000313" key="2">
    <source>
        <dbReference type="Proteomes" id="UP000262832"/>
    </source>
</evidence>
<keyword evidence="2" id="KW-1185">Reference proteome</keyword>